<dbReference type="PANTHER" id="PTHR31283:SF5">
    <property type="entry name" value="EKC_KEOPS COMPLEX SUBUNIT LAGE3"/>
    <property type="match status" value="1"/>
</dbReference>
<dbReference type="Gene3D" id="3.30.310.50">
    <property type="entry name" value="Alpha-D-phosphohexomutase, C-terminal domain"/>
    <property type="match status" value="1"/>
</dbReference>
<dbReference type="InterPro" id="IPR015419">
    <property type="entry name" value="CTAG/Pcc1"/>
</dbReference>
<dbReference type="EMBL" id="CAWUON010000174">
    <property type="protein sequence ID" value="CAK7275034.1"/>
    <property type="molecule type" value="Genomic_DNA"/>
</dbReference>
<evidence type="ECO:0000256" key="1">
    <source>
        <dbReference type="ARBA" id="ARBA00007073"/>
    </source>
</evidence>
<evidence type="ECO:0000313" key="3">
    <source>
        <dbReference type="Proteomes" id="UP001642502"/>
    </source>
</evidence>
<accession>A0ABP0E381</accession>
<dbReference type="PANTHER" id="PTHR31283">
    <property type="entry name" value="EKC/KEOPS COMPLEX SUBUNIT PCC1 FAMILY MEMBER"/>
    <property type="match status" value="1"/>
</dbReference>
<reference evidence="2 3" key="1">
    <citation type="submission" date="2024-01" db="EMBL/GenBank/DDBJ databases">
        <authorList>
            <person name="Allen C."/>
            <person name="Tagirdzhanova G."/>
        </authorList>
    </citation>
    <scope>NUCLEOTIDE SEQUENCE [LARGE SCALE GENOMIC DNA]</scope>
    <source>
        <strain evidence="2 3">CBS 119000</strain>
    </source>
</reference>
<sequence>MAAPPDFPCSLVIDIPFPTARLATIALQVVSVDKELSPSVRRSFALHSLFEDTATDAAIDADAAPKTVLRTTYEASTNRMLRVSVNAFFDSIGLVTEVMENLDENVLAAEADT</sequence>
<name>A0ABP0E381_9PEZI</name>
<comment type="caution">
    <text evidence="2">The sequence shown here is derived from an EMBL/GenBank/DDBJ whole genome shotgun (WGS) entry which is preliminary data.</text>
</comment>
<dbReference type="Proteomes" id="UP001642502">
    <property type="component" value="Unassembled WGS sequence"/>
</dbReference>
<organism evidence="2 3">
    <name type="scientific">Sporothrix epigloea</name>
    <dbReference type="NCBI Taxonomy" id="1892477"/>
    <lineage>
        <taxon>Eukaryota</taxon>
        <taxon>Fungi</taxon>
        <taxon>Dikarya</taxon>
        <taxon>Ascomycota</taxon>
        <taxon>Pezizomycotina</taxon>
        <taxon>Sordariomycetes</taxon>
        <taxon>Sordariomycetidae</taxon>
        <taxon>Ophiostomatales</taxon>
        <taxon>Ophiostomataceae</taxon>
        <taxon>Sporothrix</taxon>
    </lineage>
</organism>
<keyword evidence="3" id="KW-1185">Reference proteome</keyword>
<proteinExistence type="inferred from homology"/>
<evidence type="ECO:0000313" key="2">
    <source>
        <dbReference type="EMBL" id="CAK7275034.1"/>
    </source>
</evidence>
<gene>
    <name evidence="2" type="ORF">SEPCBS119000_006475</name>
</gene>
<protein>
    <submittedName>
        <fullName evidence="2">Uncharacterized protein</fullName>
    </submittedName>
</protein>
<dbReference type="Pfam" id="PF09341">
    <property type="entry name" value="Pcc1"/>
    <property type="match status" value="1"/>
</dbReference>
<comment type="similarity">
    <text evidence="1">Belongs to the CTAG/PCC1 family.</text>
</comment>